<dbReference type="AlphaFoldDB" id="A0AAW2M3A0"/>
<feature type="region of interest" description="Disordered" evidence="1">
    <location>
        <begin position="54"/>
        <end position="76"/>
    </location>
</feature>
<dbReference type="InterPro" id="IPR004320">
    <property type="entry name" value="BPS1_pln"/>
</dbReference>
<dbReference type="PANTHER" id="PTHR33070:SF129">
    <property type="entry name" value="DUF241 DOMAIN PROTEIN"/>
    <property type="match status" value="1"/>
</dbReference>
<accession>A0AAW2M3A0</accession>
<reference evidence="2" key="2">
    <citation type="journal article" date="2024" name="Plant">
        <title>Genomic evolution and insights into agronomic trait innovations of Sesamum species.</title>
        <authorList>
            <person name="Miao H."/>
            <person name="Wang L."/>
            <person name="Qu L."/>
            <person name="Liu H."/>
            <person name="Sun Y."/>
            <person name="Le M."/>
            <person name="Wang Q."/>
            <person name="Wei S."/>
            <person name="Zheng Y."/>
            <person name="Lin W."/>
            <person name="Duan Y."/>
            <person name="Cao H."/>
            <person name="Xiong S."/>
            <person name="Wang X."/>
            <person name="Wei L."/>
            <person name="Li C."/>
            <person name="Ma Q."/>
            <person name="Ju M."/>
            <person name="Zhao R."/>
            <person name="Li G."/>
            <person name="Mu C."/>
            <person name="Tian Q."/>
            <person name="Mei H."/>
            <person name="Zhang T."/>
            <person name="Gao T."/>
            <person name="Zhang H."/>
        </authorList>
    </citation>
    <scope>NUCLEOTIDE SEQUENCE</scope>
    <source>
        <strain evidence="2">G02</strain>
    </source>
</reference>
<evidence type="ECO:0000256" key="1">
    <source>
        <dbReference type="SAM" id="MobiDB-lite"/>
    </source>
</evidence>
<reference evidence="2" key="1">
    <citation type="submission" date="2020-06" db="EMBL/GenBank/DDBJ databases">
        <authorList>
            <person name="Li T."/>
            <person name="Hu X."/>
            <person name="Zhang T."/>
            <person name="Song X."/>
            <person name="Zhang H."/>
            <person name="Dai N."/>
            <person name="Sheng W."/>
            <person name="Hou X."/>
            <person name="Wei L."/>
        </authorList>
    </citation>
    <scope>NUCLEOTIDE SEQUENCE</scope>
    <source>
        <strain evidence="2">G02</strain>
        <tissue evidence="2">Leaf</tissue>
    </source>
</reference>
<organism evidence="2">
    <name type="scientific">Sesamum radiatum</name>
    <name type="common">Black benniseed</name>
    <dbReference type="NCBI Taxonomy" id="300843"/>
    <lineage>
        <taxon>Eukaryota</taxon>
        <taxon>Viridiplantae</taxon>
        <taxon>Streptophyta</taxon>
        <taxon>Embryophyta</taxon>
        <taxon>Tracheophyta</taxon>
        <taxon>Spermatophyta</taxon>
        <taxon>Magnoliopsida</taxon>
        <taxon>eudicotyledons</taxon>
        <taxon>Gunneridae</taxon>
        <taxon>Pentapetalae</taxon>
        <taxon>asterids</taxon>
        <taxon>lamiids</taxon>
        <taxon>Lamiales</taxon>
        <taxon>Pedaliaceae</taxon>
        <taxon>Sesamum</taxon>
    </lineage>
</organism>
<evidence type="ECO:0000313" key="2">
    <source>
        <dbReference type="EMBL" id="KAL0325999.1"/>
    </source>
</evidence>
<name>A0AAW2M3A0_SESRA</name>
<dbReference type="EMBL" id="JACGWJ010000023">
    <property type="protein sequence ID" value="KAL0325999.1"/>
    <property type="molecule type" value="Genomic_DNA"/>
</dbReference>
<proteinExistence type="predicted"/>
<gene>
    <name evidence="2" type="ORF">Sradi_5169200</name>
</gene>
<sequence length="76" mass="8468">MMPSIKQALTLEQGNSWAVELLDGSLRLLDSCGIAKEVMELVKESVQELESSLRRSSGEAVKEHDTGFYGIKKENR</sequence>
<comment type="caution">
    <text evidence="2">The sequence shown here is derived from an EMBL/GenBank/DDBJ whole genome shotgun (WGS) entry which is preliminary data.</text>
</comment>
<dbReference type="Pfam" id="PF03087">
    <property type="entry name" value="BPS1"/>
    <property type="match status" value="1"/>
</dbReference>
<protein>
    <submittedName>
        <fullName evidence="2">Uncharacterized protein</fullName>
    </submittedName>
</protein>
<dbReference type="GO" id="GO:0048367">
    <property type="term" value="P:shoot system development"/>
    <property type="evidence" value="ECO:0007669"/>
    <property type="project" value="InterPro"/>
</dbReference>
<dbReference type="PANTHER" id="PTHR33070">
    <property type="entry name" value="OS06G0725500 PROTEIN"/>
    <property type="match status" value="1"/>
</dbReference>
<dbReference type="GO" id="GO:0048364">
    <property type="term" value="P:root development"/>
    <property type="evidence" value="ECO:0007669"/>
    <property type="project" value="InterPro"/>
</dbReference>